<dbReference type="InterPro" id="IPR007197">
    <property type="entry name" value="rSAM"/>
</dbReference>
<keyword evidence="1" id="KW-0479">Metal-binding</keyword>
<dbReference type="PATRIC" id="fig|1703779.3.peg.211"/>
<sequence>MLINEVKCKSILNKSGVSVIDYSINPYCGCAHKCQYCYAVFMKRFTGHTEPWGEFVDVKTNAPAVLARQLQRLKRQSRISLSTVCDPYQPLELKYQITRKCLEILLNYRHKLSILTKSPIVVRDIDVLEKLHKVKVSFTITTLNQSVKRVFEPKTPSADRRFLALRTLSQRGIATSVFVAPVLPHLSDSSEVLDGIFRASRRAGAQYVMFDTLNPYPRVWHNVRRLIKIHFPEAIKHYDYYYNNQKIYRVHLREKIARIGDKHNIEYKFAF</sequence>
<evidence type="ECO:0000256" key="2">
    <source>
        <dbReference type="ARBA" id="ARBA00023004"/>
    </source>
</evidence>
<keyword evidence="3" id="KW-0411">Iron-sulfur</keyword>
<dbReference type="InterPro" id="IPR040086">
    <property type="entry name" value="MJ0683-like"/>
</dbReference>
<dbReference type="Pfam" id="PF04055">
    <property type="entry name" value="Radical_SAM"/>
    <property type="match status" value="1"/>
</dbReference>
<dbReference type="PANTHER" id="PTHR43432:SF3">
    <property type="entry name" value="SLR0285 PROTEIN"/>
    <property type="match status" value="1"/>
</dbReference>
<protein>
    <recommendedName>
        <fullName evidence="4">Radical SAM core domain-containing protein</fullName>
    </recommendedName>
</protein>
<evidence type="ECO:0000313" key="6">
    <source>
        <dbReference type="Proteomes" id="UP000051373"/>
    </source>
</evidence>
<feature type="domain" description="Radical SAM core" evidence="4">
    <location>
        <begin position="24"/>
        <end position="189"/>
    </location>
</feature>
<dbReference type="CDD" id="cd01335">
    <property type="entry name" value="Radical_SAM"/>
    <property type="match status" value="1"/>
</dbReference>
<dbReference type="STRING" id="1703779.AMJ83_00655"/>
<dbReference type="SUPFAM" id="SSF102114">
    <property type="entry name" value="Radical SAM enzymes"/>
    <property type="match status" value="1"/>
</dbReference>
<proteinExistence type="predicted"/>
<reference evidence="5 6" key="1">
    <citation type="journal article" date="2015" name="Microbiome">
        <title>Genomic resolution of linkages in carbon, nitrogen, and sulfur cycling among widespread estuary sediment bacteria.</title>
        <authorList>
            <person name="Baker B.J."/>
            <person name="Lazar C.S."/>
            <person name="Teske A.P."/>
            <person name="Dick G.J."/>
        </authorList>
    </citation>
    <scope>NUCLEOTIDE SEQUENCE [LARGE SCALE GENOMIC DNA]</scope>
    <source>
        <strain evidence="5">SM23_42</strain>
    </source>
</reference>
<accession>A0A0S8FVM7</accession>
<evidence type="ECO:0000313" key="5">
    <source>
        <dbReference type="EMBL" id="KPK64735.1"/>
    </source>
</evidence>
<dbReference type="AlphaFoldDB" id="A0A0S8FVM7"/>
<dbReference type="GO" id="GO:0046872">
    <property type="term" value="F:metal ion binding"/>
    <property type="evidence" value="ECO:0007669"/>
    <property type="project" value="UniProtKB-KW"/>
</dbReference>
<evidence type="ECO:0000256" key="1">
    <source>
        <dbReference type="ARBA" id="ARBA00022723"/>
    </source>
</evidence>
<evidence type="ECO:0000259" key="4">
    <source>
        <dbReference type="Pfam" id="PF04055"/>
    </source>
</evidence>
<evidence type="ECO:0000256" key="3">
    <source>
        <dbReference type="ARBA" id="ARBA00023014"/>
    </source>
</evidence>
<name>A0A0S8FVM7_UNCW3</name>
<comment type="caution">
    <text evidence="5">The sequence shown here is derived from an EMBL/GenBank/DDBJ whole genome shotgun (WGS) entry which is preliminary data.</text>
</comment>
<dbReference type="EMBL" id="LJUJ01000001">
    <property type="protein sequence ID" value="KPK64735.1"/>
    <property type="molecule type" value="Genomic_DNA"/>
</dbReference>
<dbReference type="Proteomes" id="UP000051373">
    <property type="component" value="Unassembled WGS sequence"/>
</dbReference>
<dbReference type="GO" id="GO:0003824">
    <property type="term" value="F:catalytic activity"/>
    <property type="evidence" value="ECO:0007669"/>
    <property type="project" value="InterPro"/>
</dbReference>
<dbReference type="GO" id="GO:0051536">
    <property type="term" value="F:iron-sulfur cluster binding"/>
    <property type="evidence" value="ECO:0007669"/>
    <property type="project" value="UniProtKB-KW"/>
</dbReference>
<organism evidence="5 6">
    <name type="scientific">candidate division WOR_3 bacterium SM23_42</name>
    <dbReference type="NCBI Taxonomy" id="1703779"/>
    <lineage>
        <taxon>Bacteria</taxon>
        <taxon>Bacteria division WOR-3</taxon>
    </lineage>
</organism>
<dbReference type="SFLD" id="SFLDG01084">
    <property type="entry name" value="Uncharacterised_Radical_SAM_Su"/>
    <property type="match status" value="1"/>
</dbReference>
<keyword evidence="2" id="KW-0408">Iron</keyword>
<dbReference type="Gene3D" id="3.80.30.30">
    <property type="match status" value="1"/>
</dbReference>
<gene>
    <name evidence="5" type="ORF">AMJ83_00655</name>
</gene>
<dbReference type="InterPro" id="IPR058240">
    <property type="entry name" value="rSAM_sf"/>
</dbReference>
<dbReference type="PANTHER" id="PTHR43432">
    <property type="entry name" value="SLR0285 PROTEIN"/>
    <property type="match status" value="1"/>
</dbReference>
<dbReference type="SFLD" id="SFLDS00029">
    <property type="entry name" value="Radical_SAM"/>
    <property type="match status" value="1"/>
</dbReference>